<dbReference type="Pfam" id="PF08909">
    <property type="entry name" value="DUF1854"/>
    <property type="match status" value="1"/>
</dbReference>
<organism evidence="1 2">
    <name type="scientific">Ralstonia insidiosa</name>
    <dbReference type="NCBI Taxonomy" id="190721"/>
    <lineage>
        <taxon>Bacteria</taxon>
        <taxon>Pseudomonadati</taxon>
        <taxon>Pseudomonadota</taxon>
        <taxon>Betaproteobacteria</taxon>
        <taxon>Burkholderiales</taxon>
        <taxon>Burkholderiaceae</taxon>
        <taxon>Ralstonia</taxon>
    </lineage>
</organism>
<dbReference type="Proteomes" id="UP000078572">
    <property type="component" value="Chromosome 2"/>
</dbReference>
<dbReference type="AlphaFoldDB" id="A0A192A6I3"/>
<dbReference type="GeneID" id="61529539"/>
<evidence type="ECO:0000313" key="2">
    <source>
        <dbReference type="Proteomes" id="UP000078572"/>
    </source>
</evidence>
<dbReference type="STRING" id="190721.ACS15_5688"/>
<keyword evidence="2" id="KW-1185">Reference proteome</keyword>
<dbReference type="InterPro" id="IPR015005">
    <property type="entry name" value="DUF1854"/>
</dbReference>
<proteinExistence type="predicted"/>
<sequence>MQTPDFTLSRNRLGKLVMTLADGTSHEGVVPVRAFPISAAADGFSLMSTDGRELAWITRLDALPEPTRVLIADELATREFMPEIRKIIGVSTYATPSTWTVQTDRGQTDLVLRGEEDIRRLTGSTLLISDSHGIHYLIRDHVALDKPSRKILDRFL</sequence>
<name>A0A192A6I3_9RALS</name>
<reference evidence="2" key="1">
    <citation type="submission" date="2016-06" db="EMBL/GenBank/DDBJ databases">
        <authorList>
            <person name="Xu Y."/>
            <person name="Nagy A."/>
            <person name="Yan X."/>
            <person name="Kim S.W."/>
            <person name="Haley B."/>
            <person name="Liu N.T."/>
            <person name="Nou X."/>
        </authorList>
    </citation>
    <scope>NUCLEOTIDE SEQUENCE [LARGE SCALE GENOMIC DNA]</scope>
    <source>
        <strain evidence="2">ATCC 49129</strain>
    </source>
</reference>
<dbReference type="EMBL" id="CP016023">
    <property type="protein sequence ID" value="ANJ75948.1"/>
    <property type="molecule type" value="Genomic_DNA"/>
</dbReference>
<evidence type="ECO:0000313" key="1">
    <source>
        <dbReference type="EMBL" id="ANJ75948.1"/>
    </source>
</evidence>
<dbReference type="RefSeq" id="WP_064808886.1">
    <property type="nucleotide sequence ID" value="NZ_CP016023.1"/>
</dbReference>
<protein>
    <submittedName>
        <fullName evidence="1">Uncharacterized protein</fullName>
    </submittedName>
</protein>
<gene>
    <name evidence="1" type="ORF">A9Y76_26185</name>
</gene>
<accession>A0A192A6I3</accession>
<dbReference type="OrthoDB" id="212426at2"/>